<dbReference type="EnsemblFungi" id="EJT76105">
    <property type="protein sequence ID" value="EJT76105"/>
    <property type="gene ID" value="GGTG_06029"/>
</dbReference>
<dbReference type="RefSeq" id="XP_009222105.1">
    <property type="nucleotide sequence ID" value="XM_009223841.1"/>
</dbReference>
<keyword evidence="7" id="KW-1015">Disulfide bond</keyword>
<evidence type="ECO:0000256" key="5">
    <source>
        <dbReference type="ARBA" id="ARBA00022801"/>
    </source>
</evidence>
<accession>J3NXM3</accession>
<evidence type="ECO:0000313" key="10">
    <source>
        <dbReference type="EMBL" id="EJT76105.1"/>
    </source>
</evidence>
<keyword evidence="2" id="KW-0719">Serine esterase</keyword>
<dbReference type="HOGENOM" id="CLU_014819_1_1_1"/>
<name>J3NXM3_GAET3</name>
<evidence type="ECO:0000313" key="12">
    <source>
        <dbReference type="Proteomes" id="UP000006039"/>
    </source>
</evidence>
<evidence type="ECO:0000256" key="3">
    <source>
        <dbReference type="ARBA" id="ARBA00022723"/>
    </source>
</evidence>
<evidence type="ECO:0000313" key="11">
    <source>
        <dbReference type="EnsemblFungi" id="EJT76105"/>
    </source>
</evidence>
<reference evidence="11" key="5">
    <citation type="submission" date="2018-04" db="UniProtKB">
        <authorList>
            <consortium name="EnsemblFungi"/>
        </authorList>
    </citation>
    <scope>IDENTIFICATION</scope>
    <source>
        <strain evidence="11">R3-111a-1</strain>
    </source>
</reference>
<gene>
    <name evidence="11" type="primary">20346487</name>
    <name evidence="10" type="ORF">GGTG_06029</name>
</gene>
<organism evidence="10">
    <name type="scientific">Gaeumannomyces tritici (strain R3-111a-1)</name>
    <name type="common">Wheat and barley take-all root rot fungus</name>
    <name type="synonym">Gaeumannomyces graminis var. tritici</name>
    <dbReference type="NCBI Taxonomy" id="644352"/>
    <lineage>
        <taxon>Eukaryota</taxon>
        <taxon>Fungi</taxon>
        <taxon>Dikarya</taxon>
        <taxon>Ascomycota</taxon>
        <taxon>Pezizomycotina</taxon>
        <taxon>Sordariomycetes</taxon>
        <taxon>Sordariomycetidae</taxon>
        <taxon>Magnaporthales</taxon>
        <taxon>Magnaporthaceae</taxon>
        <taxon>Gaeumannomyces</taxon>
    </lineage>
</organism>
<reference evidence="10" key="2">
    <citation type="submission" date="2010-07" db="EMBL/GenBank/DDBJ databases">
        <authorList>
            <consortium name="The Broad Institute Genome Sequencing Platform"/>
            <consortium name="Broad Institute Genome Sequencing Center for Infectious Disease"/>
            <person name="Ma L.-J."/>
            <person name="Dead R."/>
            <person name="Young S."/>
            <person name="Zeng Q."/>
            <person name="Koehrsen M."/>
            <person name="Alvarado L."/>
            <person name="Berlin A."/>
            <person name="Chapman S.B."/>
            <person name="Chen Z."/>
            <person name="Freedman E."/>
            <person name="Gellesch M."/>
            <person name="Goldberg J."/>
            <person name="Griggs A."/>
            <person name="Gujja S."/>
            <person name="Heilman E.R."/>
            <person name="Heiman D."/>
            <person name="Hepburn T."/>
            <person name="Howarth C."/>
            <person name="Jen D."/>
            <person name="Larson L."/>
            <person name="Mehta T."/>
            <person name="Neiman D."/>
            <person name="Pearson M."/>
            <person name="Roberts A."/>
            <person name="Saif S."/>
            <person name="Shea T."/>
            <person name="Shenoy N."/>
            <person name="Sisk P."/>
            <person name="Stolte C."/>
            <person name="Sykes S."/>
            <person name="Walk T."/>
            <person name="White J."/>
            <person name="Yandava C."/>
            <person name="Haas B."/>
            <person name="Nusbaum C."/>
            <person name="Birren B."/>
        </authorList>
    </citation>
    <scope>NUCLEOTIDE SEQUENCE</scope>
    <source>
        <strain evidence="10">R3-111a-1</strain>
    </source>
</reference>
<dbReference type="GO" id="GO:0046872">
    <property type="term" value="F:metal ion binding"/>
    <property type="evidence" value="ECO:0007669"/>
    <property type="project" value="UniProtKB-KW"/>
</dbReference>
<evidence type="ECO:0000256" key="2">
    <source>
        <dbReference type="ARBA" id="ARBA00022487"/>
    </source>
</evidence>
<reference evidence="11" key="4">
    <citation type="journal article" date="2015" name="G3 (Bethesda)">
        <title>Genome sequences of three phytopathogenic species of the Magnaporthaceae family of fungi.</title>
        <authorList>
            <person name="Okagaki L.H."/>
            <person name="Nunes C.C."/>
            <person name="Sailsbery J."/>
            <person name="Clay B."/>
            <person name="Brown D."/>
            <person name="John T."/>
            <person name="Oh Y."/>
            <person name="Young N."/>
            <person name="Fitzgerald M."/>
            <person name="Haas B.J."/>
            <person name="Zeng Q."/>
            <person name="Young S."/>
            <person name="Adiconis X."/>
            <person name="Fan L."/>
            <person name="Levin J.Z."/>
            <person name="Mitchell T.K."/>
            <person name="Okubara P.A."/>
            <person name="Farman M.L."/>
            <person name="Kohn L.M."/>
            <person name="Birren B."/>
            <person name="Ma L.-J."/>
            <person name="Dean R.A."/>
        </authorList>
    </citation>
    <scope>NUCLEOTIDE SEQUENCE</scope>
    <source>
        <strain evidence="11">R3-111a-1</strain>
    </source>
</reference>
<keyword evidence="6" id="KW-0106">Calcium</keyword>
<proteinExistence type="inferred from homology"/>
<dbReference type="Proteomes" id="UP000006039">
    <property type="component" value="Unassembled WGS sequence"/>
</dbReference>
<protein>
    <recommendedName>
        <fullName evidence="8">Carboxylic ester hydrolase</fullName>
        <ecNumber evidence="8">3.1.1.-</ecNumber>
    </recommendedName>
</protein>
<dbReference type="OrthoDB" id="3039123at2759"/>
<evidence type="ECO:0000256" key="1">
    <source>
        <dbReference type="ARBA" id="ARBA00006249"/>
    </source>
</evidence>
<reference evidence="12" key="1">
    <citation type="submission" date="2010-07" db="EMBL/GenBank/DDBJ databases">
        <title>The genome sequence of Gaeumannomyces graminis var. tritici strain R3-111a-1.</title>
        <authorList>
            <consortium name="The Broad Institute Genome Sequencing Platform"/>
            <person name="Ma L.-J."/>
            <person name="Dead R."/>
            <person name="Young S."/>
            <person name="Zeng Q."/>
            <person name="Koehrsen M."/>
            <person name="Alvarado L."/>
            <person name="Berlin A."/>
            <person name="Chapman S.B."/>
            <person name="Chen Z."/>
            <person name="Freedman E."/>
            <person name="Gellesch M."/>
            <person name="Goldberg J."/>
            <person name="Griggs A."/>
            <person name="Gujja S."/>
            <person name="Heilman E.R."/>
            <person name="Heiman D."/>
            <person name="Hepburn T."/>
            <person name="Howarth C."/>
            <person name="Jen D."/>
            <person name="Larson L."/>
            <person name="Mehta T."/>
            <person name="Neiman D."/>
            <person name="Pearson M."/>
            <person name="Roberts A."/>
            <person name="Saif S."/>
            <person name="Shea T."/>
            <person name="Shenoy N."/>
            <person name="Sisk P."/>
            <person name="Stolte C."/>
            <person name="Sykes S."/>
            <person name="Walk T."/>
            <person name="White J."/>
            <person name="Yandava C."/>
            <person name="Haas B."/>
            <person name="Nusbaum C."/>
            <person name="Birren B."/>
        </authorList>
    </citation>
    <scope>NUCLEOTIDE SEQUENCE [LARGE SCALE GENOMIC DNA]</scope>
    <source>
        <strain evidence="12">R3-111a-1</strain>
    </source>
</reference>
<dbReference type="Pfam" id="PF07519">
    <property type="entry name" value="Tannase"/>
    <property type="match status" value="1"/>
</dbReference>
<comment type="similarity">
    <text evidence="1 8">Belongs to the tannase family.</text>
</comment>
<keyword evidence="5 8" id="KW-0378">Hydrolase</keyword>
<dbReference type="InterPro" id="IPR029058">
    <property type="entry name" value="AB_hydrolase_fold"/>
</dbReference>
<evidence type="ECO:0000256" key="8">
    <source>
        <dbReference type="RuleBase" id="RU361238"/>
    </source>
</evidence>
<dbReference type="SUPFAM" id="SSF53474">
    <property type="entry name" value="alpha/beta-Hydrolases"/>
    <property type="match status" value="1"/>
</dbReference>
<reference evidence="10" key="3">
    <citation type="submission" date="2010-09" db="EMBL/GenBank/DDBJ databases">
        <title>Annotation of Gaeumannomyces graminis var. tritici R3-111a-1.</title>
        <authorList>
            <consortium name="The Broad Institute Genome Sequencing Platform"/>
            <person name="Ma L.-J."/>
            <person name="Dead R."/>
            <person name="Young S.K."/>
            <person name="Zeng Q."/>
            <person name="Gargeya S."/>
            <person name="Fitzgerald M."/>
            <person name="Haas B."/>
            <person name="Abouelleil A."/>
            <person name="Alvarado L."/>
            <person name="Arachchi H.M."/>
            <person name="Berlin A."/>
            <person name="Brown A."/>
            <person name="Chapman S.B."/>
            <person name="Chen Z."/>
            <person name="Dunbar C."/>
            <person name="Freedman E."/>
            <person name="Gearin G."/>
            <person name="Gellesch M."/>
            <person name="Goldberg J."/>
            <person name="Griggs A."/>
            <person name="Gujja S."/>
            <person name="Heiman D."/>
            <person name="Howarth C."/>
            <person name="Larson L."/>
            <person name="Lui A."/>
            <person name="MacDonald P.J.P."/>
            <person name="Mehta T."/>
            <person name="Montmayeur A."/>
            <person name="Murphy C."/>
            <person name="Neiman D."/>
            <person name="Pearson M."/>
            <person name="Priest M."/>
            <person name="Roberts A."/>
            <person name="Saif S."/>
            <person name="Shea T."/>
            <person name="Shenoy N."/>
            <person name="Sisk P."/>
            <person name="Stolte C."/>
            <person name="Sykes S."/>
            <person name="Yandava C."/>
            <person name="Wortman J."/>
            <person name="Nusbaum C."/>
            <person name="Birren B."/>
        </authorList>
    </citation>
    <scope>NUCLEOTIDE SEQUENCE</scope>
    <source>
        <strain evidence="10">R3-111a-1</strain>
    </source>
</reference>
<keyword evidence="12" id="KW-1185">Reference proteome</keyword>
<feature type="region of interest" description="Disordered" evidence="9">
    <location>
        <begin position="1"/>
        <end position="39"/>
    </location>
</feature>
<dbReference type="eggNOG" id="ENOG502QPXZ">
    <property type="taxonomic scope" value="Eukaryota"/>
</dbReference>
<dbReference type="AlphaFoldDB" id="J3NXM3"/>
<dbReference type="VEuPathDB" id="FungiDB:GGTG_06029"/>
<dbReference type="EC" id="3.1.1.-" evidence="8"/>
<dbReference type="Gene3D" id="3.40.50.1820">
    <property type="entry name" value="alpha/beta hydrolase"/>
    <property type="match status" value="1"/>
</dbReference>
<evidence type="ECO:0000256" key="7">
    <source>
        <dbReference type="ARBA" id="ARBA00023157"/>
    </source>
</evidence>
<dbReference type="GO" id="GO:0030600">
    <property type="term" value="F:feruloyl esterase activity"/>
    <property type="evidence" value="ECO:0007669"/>
    <property type="project" value="UniProtKB-ARBA"/>
</dbReference>
<feature type="compositionally biased region" description="Polar residues" evidence="9">
    <location>
        <begin position="1"/>
        <end position="12"/>
    </location>
</feature>
<evidence type="ECO:0000256" key="4">
    <source>
        <dbReference type="ARBA" id="ARBA00022729"/>
    </source>
</evidence>
<dbReference type="EMBL" id="GL385397">
    <property type="protein sequence ID" value="EJT76105.1"/>
    <property type="molecule type" value="Genomic_DNA"/>
</dbReference>
<sequence length="631" mass="66989">MMAPRSSFSGRASSRDPKPKPSASGPPLRGTAASNNIVKPLPEPASTTVIIMVSALLLALGLLATRHVNGVPAPRPEGLQGDAAAAAVSCTSQGIAPILSSFPQAGITLTLERASAVGAGGSFGEGAGNLGVPYPATRLPAVCAVIVRVRNATDQPASDFRFGLLLPTASGAWNGRFLAIGNGGFLGGINWPFMASGPHYGFATMSTDTGHNSAGFDLSWGRGRPADLYEWGYRAMRGSVAAAKHVTQGFYGSSPRRSYFTGCSTGGRQGLKAIQGEPDSFDGALIGAPAWDTKHLMPWATKVGKDNLRSDGSLILDPTDTSVGGPLDTLRRQVSLQCDGRDGVTDNIVSSPELCVLNYTTFTCRPGQVTACLTGEQVKLVQTFYSDYSLADGSLVHNGMELSSETELNNWASYLSSPAVANVQYERNFLYNDTTWSLSQYSEDVVRDSRRVNPGQASADSFDLRPFRARGAKVILYHGMGDGLVPTRSTTHYYNRTREVTGGGKGLDDFLRYFLVPGMGHCWFSPAATNAPWMFGGVGQAAALAAVAGAPAEFTRPSPPGTPLFRSDPDYDALRRLVAWVEDGAAPEVLKAAAYTAGWRVARTRKLCPYPRKAVLVDAAREDDEAGWVCQ</sequence>
<dbReference type="InterPro" id="IPR011118">
    <property type="entry name" value="Tannase/feruloyl_esterase"/>
</dbReference>
<keyword evidence="4" id="KW-0732">Signal</keyword>
<dbReference type="PANTHER" id="PTHR33938">
    <property type="entry name" value="FERULOYL ESTERASE B-RELATED"/>
    <property type="match status" value="1"/>
</dbReference>
<evidence type="ECO:0000256" key="6">
    <source>
        <dbReference type="ARBA" id="ARBA00022837"/>
    </source>
</evidence>
<dbReference type="PANTHER" id="PTHR33938:SF2">
    <property type="entry name" value="CARBOXYLIC ESTER HYDROLASE"/>
    <property type="match status" value="1"/>
</dbReference>
<keyword evidence="3" id="KW-0479">Metal-binding</keyword>
<evidence type="ECO:0000256" key="9">
    <source>
        <dbReference type="SAM" id="MobiDB-lite"/>
    </source>
</evidence>
<dbReference type="GeneID" id="20346487"/>